<gene>
    <name evidence="2" type="ORF">CJ199_05610</name>
</gene>
<accession>A0A2N6VMW3</accession>
<feature type="domain" description="GP-PDE" evidence="1">
    <location>
        <begin position="22"/>
        <end position="258"/>
    </location>
</feature>
<evidence type="ECO:0000313" key="2">
    <source>
        <dbReference type="EMBL" id="PMD05492.1"/>
    </source>
</evidence>
<dbReference type="Pfam" id="PF03009">
    <property type="entry name" value="GDPD"/>
    <property type="match status" value="1"/>
</dbReference>
<dbReference type="GO" id="GO:0008081">
    <property type="term" value="F:phosphoric diester hydrolase activity"/>
    <property type="evidence" value="ECO:0007669"/>
    <property type="project" value="InterPro"/>
</dbReference>
<protein>
    <submittedName>
        <fullName evidence="2">Glycerophosphodiester phosphodiesterase</fullName>
    </submittedName>
</protein>
<dbReference type="Gene3D" id="3.20.20.190">
    <property type="entry name" value="Phosphatidylinositol (PI) phosphodiesterase"/>
    <property type="match status" value="1"/>
</dbReference>
<dbReference type="InterPro" id="IPR030395">
    <property type="entry name" value="GP_PDE_dom"/>
</dbReference>
<dbReference type="InterPro" id="IPR017946">
    <property type="entry name" value="PLC-like_Pdiesterase_TIM-brl"/>
</dbReference>
<proteinExistence type="predicted"/>
<evidence type="ECO:0000313" key="3">
    <source>
        <dbReference type="Proteomes" id="UP000235598"/>
    </source>
</evidence>
<dbReference type="PANTHER" id="PTHR46211:SF1">
    <property type="entry name" value="GLYCEROPHOSPHODIESTER PHOSPHODIESTERASE, CYTOPLASMIC"/>
    <property type="match status" value="1"/>
</dbReference>
<organism evidence="2 3">
    <name type="scientific">Brevibacterium paucivorans</name>
    <dbReference type="NCBI Taxonomy" id="170994"/>
    <lineage>
        <taxon>Bacteria</taxon>
        <taxon>Bacillati</taxon>
        <taxon>Actinomycetota</taxon>
        <taxon>Actinomycetes</taxon>
        <taxon>Micrococcales</taxon>
        <taxon>Brevibacteriaceae</taxon>
        <taxon>Brevibacterium</taxon>
    </lineage>
</organism>
<sequence length="267" mass="29343">MMFSDYLREREIDEVPGRGVKPWVIAHRGYSGAAPENTMAAVDAARLIGCDFIEVDLHVTADGVPVVVHDPTLQRTTDIQGTIAHMSYDRISLADAGYGRGLGYAGQRIPRLDTMLKNVAEMGGRMLLELKGEWSPGAVARVGQEIAEVGMADRVILQSFNVRSVEVCRDIAPHVPRGLLRLIPREEDMGIAQRLEVVAVNPSIRGFHARRDFVEEVLGRDLAVFVYTTDTPRDWEKLVGAGVTGIITNQPGRLQGFLAAKYDIAHS</sequence>
<dbReference type="Proteomes" id="UP000235598">
    <property type="component" value="Unassembled WGS sequence"/>
</dbReference>
<reference evidence="2 3" key="1">
    <citation type="submission" date="2017-09" db="EMBL/GenBank/DDBJ databases">
        <title>Bacterial strain isolated from the female urinary microbiota.</title>
        <authorList>
            <person name="Thomas-White K."/>
            <person name="Kumar N."/>
            <person name="Forster S."/>
            <person name="Putonti C."/>
            <person name="Lawley T."/>
            <person name="Wolfe A.J."/>
        </authorList>
    </citation>
    <scope>NUCLEOTIDE SEQUENCE [LARGE SCALE GENOMIC DNA]</scope>
    <source>
        <strain evidence="2 3">UMB1301</strain>
    </source>
</reference>
<dbReference type="PANTHER" id="PTHR46211">
    <property type="entry name" value="GLYCEROPHOSPHORYL DIESTER PHOSPHODIESTERASE"/>
    <property type="match status" value="1"/>
</dbReference>
<dbReference type="AlphaFoldDB" id="A0A2N6VMW3"/>
<dbReference type="GO" id="GO:0006629">
    <property type="term" value="P:lipid metabolic process"/>
    <property type="evidence" value="ECO:0007669"/>
    <property type="project" value="InterPro"/>
</dbReference>
<dbReference type="SUPFAM" id="SSF51695">
    <property type="entry name" value="PLC-like phosphodiesterases"/>
    <property type="match status" value="1"/>
</dbReference>
<dbReference type="EMBL" id="PNHK01000002">
    <property type="protein sequence ID" value="PMD05492.1"/>
    <property type="molecule type" value="Genomic_DNA"/>
</dbReference>
<dbReference type="PROSITE" id="PS51704">
    <property type="entry name" value="GP_PDE"/>
    <property type="match status" value="1"/>
</dbReference>
<evidence type="ECO:0000259" key="1">
    <source>
        <dbReference type="PROSITE" id="PS51704"/>
    </source>
</evidence>
<dbReference type="OrthoDB" id="9758957at2"/>
<comment type="caution">
    <text evidence="2">The sequence shown here is derived from an EMBL/GenBank/DDBJ whole genome shotgun (WGS) entry which is preliminary data.</text>
</comment>
<name>A0A2N6VMW3_9MICO</name>